<feature type="domain" description="Ketopantoate reductase N-terminal" evidence="5">
    <location>
        <begin position="5"/>
        <end position="158"/>
    </location>
</feature>
<dbReference type="STRING" id="1884261.A0A5C3QVT6"/>
<dbReference type="PANTHER" id="PTHR21708">
    <property type="entry name" value="PROBABLE 2-DEHYDROPANTOATE 2-REDUCTASE"/>
    <property type="match status" value="1"/>
</dbReference>
<dbReference type="InterPro" id="IPR013332">
    <property type="entry name" value="KPR_N"/>
</dbReference>
<evidence type="ECO:0000256" key="4">
    <source>
        <dbReference type="RuleBase" id="RU362068"/>
    </source>
</evidence>
<dbReference type="NCBIfam" id="TIGR00745">
    <property type="entry name" value="apbA_panE"/>
    <property type="match status" value="1"/>
</dbReference>
<dbReference type="GO" id="GO:0005737">
    <property type="term" value="C:cytoplasm"/>
    <property type="evidence" value="ECO:0007669"/>
    <property type="project" value="TreeGrafter"/>
</dbReference>
<evidence type="ECO:0000313" key="7">
    <source>
        <dbReference type="EMBL" id="TFL04910.1"/>
    </source>
</evidence>
<dbReference type="FunFam" id="3.40.50.720:FF:000609">
    <property type="entry name" value="2-dehydropantoate 2-reductase"/>
    <property type="match status" value="1"/>
</dbReference>
<dbReference type="Pfam" id="PF08546">
    <property type="entry name" value="ApbA_C"/>
    <property type="match status" value="1"/>
</dbReference>
<evidence type="ECO:0000313" key="8">
    <source>
        <dbReference type="Proteomes" id="UP000305067"/>
    </source>
</evidence>
<gene>
    <name evidence="7" type="ORF">BDV98DRAFT_523626</name>
</gene>
<reference evidence="7 8" key="1">
    <citation type="journal article" date="2019" name="Nat. Ecol. Evol.">
        <title>Megaphylogeny resolves global patterns of mushroom evolution.</title>
        <authorList>
            <person name="Varga T."/>
            <person name="Krizsan K."/>
            <person name="Foldi C."/>
            <person name="Dima B."/>
            <person name="Sanchez-Garcia M."/>
            <person name="Sanchez-Ramirez S."/>
            <person name="Szollosi G.J."/>
            <person name="Szarkandi J.G."/>
            <person name="Papp V."/>
            <person name="Albert L."/>
            <person name="Andreopoulos W."/>
            <person name="Angelini C."/>
            <person name="Antonin V."/>
            <person name="Barry K.W."/>
            <person name="Bougher N.L."/>
            <person name="Buchanan P."/>
            <person name="Buyck B."/>
            <person name="Bense V."/>
            <person name="Catcheside P."/>
            <person name="Chovatia M."/>
            <person name="Cooper J."/>
            <person name="Damon W."/>
            <person name="Desjardin D."/>
            <person name="Finy P."/>
            <person name="Geml J."/>
            <person name="Haridas S."/>
            <person name="Hughes K."/>
            <person name="Justo A."/>
            <person name="Karasinski D."/>
            <person name="Kautmanova I."/>
            <person name="Kiss B."/>
            <person name="Kocsube S."/>
            <person name="Kotiranta H."/>
            <person name="LaButti K.M."/>
            <person name="Lechner B.E."/>
            <person name="Liimatainen K."/>
            <person name="Lipzen A."/>
            <person name="Lukacs Z."/>
            <person name="Mihaltcheva S."/>
            <person name="Morgado L.N."/>
            <person name="Niskanen T."/>
            <person name="Noordeloos M.E."/>
            <person name="Ohm R.A."/>
            <person name="Ortiz-Santana B."/>
            <person name="Ovrebo C."/>
            <person name="Racz N."/>
            <person name="Riley R."/>
            <person name="Savchenko A."/>
            <person name="Shiryaev A."/>
            <person name="Soop K."/>
            <person name="Spirin V."/>
            <person name="Szebenyi C."/>
            <person name="Tomsovsky M."/>
            <person name="Tulloss R.E."/>
            <person name="Uehling J."/>
            <person name="Grigoriev I.V."/>
            <person name="Vagvolgyi C."/>
            <person name="Papp T."/>
            <person name="Martin F.M."/>
            <person name="Miettinen O."/>
            <person name="Hibbett D.S."/>
            <person name="Nagy L.G."/>
        </authorList>
    </citation>
    <scope>NUCLEOTIDE SEQUENCE [LARGE SCALE GENOMIC DNA]</scope>
    <source>
        <strain evidence="7 8">CBS 309.79</strain>
    </source>
</reference>
<evidence type="ECO:0000256" key="3">
    <source>
        <dbReference type="ARBA" id="ARBA00023002"/>
    </source>
</evidence>
<comment type="function">
    <text evidence="4">Catalyzes the NADPH-dependent reduction of ketopantoate into pantoic acid.</text>
</comment>
<dbReference type="SUPFAM" id="SSF48179">
    <property type="entry name" value="6-phosphogluconate dehydrogenase C-terminal domain-like"/>
    <property type="match status" value="1"/>
</dbReference>
<dbReference type="InterPro" id="IPR013328">
    <property type="entry name" value="6PGD_dom2"/>
</dbReference>
<dbReference type="GO" id="GO:0015940">
    <property type="term" value="P:pantothenate biosynthetic process"/>
    <property type="evidence" value="ECO:0007669"/>
    <property type="project" value="InterPro"/>
</dbReference>
<protein>
    <recommendedName>
        <fullName evidence="4">2-dehydropantoate 2-reductase</fullName>
        <ecNumber evidence="4">1.1.1.169</ecNumber>
    </recommendedName>
    <alternativeName>
        <fullName evidence="4">Ketopantoate reductase</fullName>
    </alternativeName>
</protein>
<dbReference type="InterPro" id="IPR003710">
    <property type="entry name" value="ApbA"/>
</dbReference>
<dbReference type="FunFam" id="1.10.1040.10:FF:000017">
    <property type="entry name" value="2-dehydropantoate 2-reductase"/>
    <property type="match status" value="1"/>
</dbReference>
<dbReference type="SUPFAM" id="SSF51735">
    <property type="entry name" value="NAD(P)-binding Rossmann-fold domains"/>
    <property type="match status" value="1"/>
</dbReference>
<comment type="similarity">
    <text evidence="1 4">Belongs to the ketopantoate reductase family.</text>
</comment>
<name>A0A5C3QVT6_9AGAR</name>
<dbReference type="InterPro" id="IPR036291">
    <property type="entry name" value="NAD(P)-bd_dom_sf"/>
</dbReference>
<dbReference type="Pfam" id="PF02558">
    <property type="entry name" value="ApbA"/>
    <property type="match status" value="1"/>
</dbReference>
<evidence type="ECO:0000259" key="5">
    <source>
        <dbReference type="Pfam" id="PF02558"/>
    </source>
</evidence>
<evidence type="ECO:0000256" key="1">
    <source>
        <dbReference type="ARBA" id="ARBA00007870"/>
    </source>
</evidence>
<proteinExistence type="inferred from homology"/>
<feature type="domain" description="Ketopantoate reductase C-terminal" evidence="6">
    <location>
        <begin position="193"/>
        <end position="314"/>
    </location>
</feature>
<keyword evidence="3 4" id="KW-0560">Oxidoreductase</keyword>
<dbReference type="PANTHER" id="PTHR21708:SF30">
    <property type="entry name" value="2-DEHYDROPANTOATE 2-REDUCTASE-RELATED"/>
    <property type="match status" value="1"/>
</dbReference>
<accession>A0A5C3QVT6</accession>
<dbReference type="InterPro" id="IPR013752">
    <property type="entry name" value="KPA_reductase"/>
</dbReference>
<dbReference type="Proteomes" id="UP000305067">
    <property type="component" value="Unassembled WGS sequence"/>
</dbReference>
<evidence type="ECO:0000256" key="2">
    <source>
        <dbReference type="ARBA" id="ARBA00022857"/>
    </source>
</evidence>
<dbReference type="AlphaFoldDB" id="A0A5C3QVT6"/>
<keyword evidence="8" id="KW-1185">Reference proteome</keyword>
<sequence length="328" mass="36117">MTDNIFLFGLGGVGAVYAFILNEAPNAQVTVCGRSNFQAVRDQGLEIRSEKFGERKGYKFHHAVSTPSDASLKGTNFKYVVCANKAITMSPSASEQIAPIVGEDTTIVLIQNGVGNDEEFRKRFPGNTILSGVTWVNANQPSPGVIVHKFEETMQFGVHWNESIDRAKQQAAYDRFVAHLRGGGTDVEEVPSIDLWRWKKTIWNCTWNTLTALTFCNTAQYLDASSSARIVARAIIDEMATIARALGHDIDEEYLTSLLERDAVKTGIYSSMCMDAVNGRPMEVDVIVSGPLRKAKELGIKTPTLEVINALVSANDWRFRNGIPAPGR</sequence>
<dbReference type="InterPro" id="IPR008927">
    <property type="entry name" value="6-PGluconate_DH-like_C_sf"/>
</dbReference>
<dbReference type="OrthoDB" id="3609at2759"/>
<dbReference type="EC" id="1.1.1.169" evidence="4"/>
<comment type="catalytic activity">
    <reaction evidence="4">
        <text>(R)-pantoate + NADP(+) = 2-dehydropantoate + NADPH + H(+)</text>
        <dbReference type="Rhea" id="RHEA:16233"/>
        <dbReference type="ChEBI" id="CHEBI:11561"/>
        <dbReference type="ChEBI" id="CHEBI:15378"/>
        <dbReference type="ChEBI" id="CHEBI:15980"/>
        <dbReference type="ChEBI" id="CHEBI:57783"/>
        <dbReference type="ChEBI" id="CHEBI:58349"/>
        <dbReference type="EC" id="1.1.1.169"/>
    </reaction>
</comment>
<dbReference type="Gene3D" id="1.10.1040.10">
    <property type="entry name" value="N-(1-d-carboxylethyl)-l-norvaline Dehydrogenase, domain 2"/>
    <property type="match status" value="1"/>
</dbReference>
<dbReference type="Gene3D" id="3.40.50.720">
    <property type="entry name" value="NAD(P)-binding Rossmann-like Domain"/>
    <property type="match status" value="1"/>
</dbReference>
<evidence type="ECO:0000259" key="6">
    <source>
        <dbReference type="Pfam" id="PF08546"/>
    </source>
</evidence>
<organism evidence="7 8">
    <name type="scientific">Pterulicium gracile</name>
    <dbReference type="NCBI Taxonomy" id="1884261"/>
    <lineage>
        <taxon>Eukaryota</taxon>
        <taxon>Fungi</taxon>
        <taxon>Dikarya</taxon>
        <taxon>Basidiomycota</taxon>
        <taxon>Agaricomycotina</taxon>
        <taxon>Agaricomycetes</taxon>
        <taxon>Agaricomycetidae</taxon>
        <taxon>Agaricales</taxon>
        <taxon>Pleurotineae</taxon>
        <taxon>Pterulaceae</taxon>
        <taxon>Pterulicium</taxon>
    </lineage>
</organism>
<dbReference type="InterPro" id="IPR051402">
    <property type="entry name" value="KPR-Related"/>
</dbReference>
<dbReference type="EMBL" id="ML178817">
    <property type="protein sequence ID" value="TFL04910.1"/>
    <property type="molecule type" value="Genomic_DNA"/>
</dbReference>
<keyword evidence="2 4" id="KW-0521">NADP</keyword>
<dbReference type="GO" id="GO:0008677">
    <property type="term" value="F:2-dehydropantoate 2-reductase activity"/>
    <property type="evidence" value="ECO:0007669"/>
    <property type="project" value="UniProtKB-EC"/>
</dbReference>